<feature type="compositionally biased region" description="Low complexity" evidence="2">
    <location>
        <begin position="515"/>
        <end position="542"/>
    </location>
</feature>
<dbReference type="GO" id="GO:0003729">
    <property type="term" value="F:mRNA binding"/>
    <property type="evidence" value="ECO:0007669"/>
    <property type="project" value="TreeGrafter"/>
</dbReference>
<protein>
    <recommendedName>
        <fullName evidence="3">LsmAD domain-containing protein</fullName>
    </recommendedName>
</protein>
<evidence type="ECO:0000259" key="3">
    <source>
        <dbReference type="SMART" id="SM01272"/>
    </source>
</evidence>
<dbReference type="CDD" id="cd00600">
    <property type="entry name" value="Sm_like"/>
    <property type="match status" value="1"/>
</dbReference>
<accession>A0A9J6CFH5</accession>
<dbReference type="GO" id="GO:0034063">
    <property type="term" value="P:stress granule assembly"/>
    <property type="evidence" value="ECO:0007669"/>
    <property type="project" value="TreeGrafter"/>
</dbReference>
<proteinExistence type="inferred from homology"/>
<dbReference type="Pfam" id="PF06741">
    <property type="entry name" value="LsmAD"/>
    <property type="match status" value="1"/>
</dbReference>
<dbReference type="AlphaFoldDB" id="A0A9J6CFH5"/>
<evidence type="ECO:0000313" key="4">
    <source>
        <dbReference type="EMBL" id="KAG5680539.1"/>
    </source>
</evidence>
<dbReference type="Pfam" id="PF14438">
    <property type="entry name" value="SM-ATX"/>
    <property type="match status" value="1"/>
</dbReference>
<dbReference type="Proteomes" id="UP001107558">
    <property type="component" value="Chromosome 1"/>
</dbReference>
<feature type="compositionally biased region" description="Pro residues" evidence="2">
    <location>
        <begin position="816"/>
        <end position="826"/>
    </location>
</feature>
<dbReference type="SMART" id="SM01272">
    <property type="entry name" value="LsmAD"/>
    <property type="match status" value="1"/>
</dbReference>
<feature type="domain" description="LsmAD" evidence="3">
    <location>
        <begin position="188"/>
        <end position="254"/>
    </location>
</feature>
<feature type="compositionally biased region" description="Low complexity" evidence="2">
    <location>
        <begin position="9"/>
        <end position="30"/>
    </location>
</feature>
<feature type="region of interest" description="Disordered" evidence="2">
    <location>
        <begin position="515"/>
        <end position="553"/>
    </location>
</feature>
<sequence length="894" mass="99164">MNKTRKNNPNRAGQGSNNNNNRSSPRSRGPIAEGVYNNSHFLHAAASQVGNNVRVKTKGGVVVEGIFRTFSENFHIALEVPHRYQNGAEDEKINVNTVQDNLIIKLCDIVTIEAKDVDLEYPIRDAFLDSSIASRVNGPNRHGIERELQPWNDGIDNMNGDAGKNLELDTKTNGWDATEMFQYNEKEYGIKTTFKDNLESYTVQIDRKDTQDYRKQELEAERIANEIENNPTTKERLDVENGDEEAAFAAVIRPDDQNNSNSNMMNNNNDKMTPPPASSQKYIPKQQRNQGGKMMSNNNKIYSKPMQTSGSGQQQQQQQQQQQPVVQQTLNAGGFKTMTINPLPQFNQPPPSHYVPSSQQNQQSLNNADGNKINGDGRGEMVRDNSNNNNNNSNNSNNKSMPPPRTNMRIMNPHIPVSFSEPPPNLTQVSNQHMGKPISMHIPPPHLQTVQVQTPDGQQSTAVHVLPQPVVVVHQQIPIHAAPPPQPQRQQRDPTMRSRNDEIRSLRQFHNDFQMAPQQQQQQTQTSAPPQVPQQTSQTIQTMPPPQRPDLENVGQQQNIHATQNIQSAIDASQQQQQQQPHMGNKSQHVNNNTNVNHHVTHRPTPSSTPHDKSHGSSTTPPQSNTPQQQQNVNNSSNVNSSLNSSNSGSTTNSSESPASSGTDKPSGAKKTLGLNPHAKPFTPRNPSTPNQSSRPHTPQTPGPMAQAAAQPMPPPQQQQVAYAPSGHLLYCVIPQPPQQRPAQPPTLARKTQFHQFQVTQATGQPIFNPPVPPQAVMPYHPSQMQTVQSQTYPPAIRMYSHEAQPQPHLTSYLVPTPPSTTPSPGQPHQQTFHPGPQPSPAGPPTQAFQQPGQYVMLMHSNAPPFVYNQPNPQSFQIVSSAMPQQQQQQHPAQ</sequence>
<dbReference type="OrthoDB" id="2275718at2759"/>
<name>A0A9J6CFH5_POLVA</name>
<organism evidence="4 5">
    <name type="scientific">Polypedilum vanderplanki</name>
    <name type="common">Sleeping chironomid midge</name>
    <dbReference type="NCBI Taxonomy" id="319348"/>
    <lineage>
        <taxon>Eukaryota</taxon>
        <taxon>Metazoa</taxon>
        <taxon>Ecdysozoa</taxon>
        <taxon>Arthropoda</taxon>
        <taxon>Hexapoda</taxon>
        <taxon>Insecta</taxon>
        <taxon>Pterygota</taxon>
        <taxon>Neoptera</taxon>
        <taxon>Endopterygota</taxon>
        <taxon>Diptera</taxon>
        <taxon>Nematocera</taxon>
        <taxon>Chironomoidea</taxon>
        <taxon>Chironomidae</taxon>
        <taxon>Chironominae</taxon>
        <taxon>Polypedilum</taxon>
        <taxon>Polypedilum</taxon>
    </lineage>
</organism>
<feature type="region of interest" description="Disordered" evidence="2">
    <location>
        <begin position="866"/>
        <end position="894"/>
    </location>
</feature>
<keyword evidence="5" id="KW-1185">Reference proteome</keyword>
<dbReference type="PANTHER" id="PTHR12854:SF7">
    <property type="entry name" value="ATAXIN-2 HOMOLOG"/>
    <property type="match status" value="1"/>
</dbReference>
<gene>
    <name evidence="4" type="ORF">PVAND_010041</name>
</gene>
<dbReference type="InterPro" id="IPR045117">
    <property type="entry name" value="ATXN2-like"/>
</dbReference>
<feature type="region of interest" description="Disordered" evidence="2">
    <location>
        <begin position="250"/>
        <end position="423"/>
    </location>
</feature>
<dbReference type="InterPro" id="IPR009604">
    <property type="entry name" value="LsmAD_domain"/>
</dbReference>
<evidence type="ECO:0000256" key="1">
    <source>
        <dbReference type="ARBA" id="ARBA00007503"/>
    </source>
</evidence>
<feature type="region of interest" description="Disordered" evidence="2">
    <location>
        <begin position="1"/>
        <end position="33"/>
    </location>
</feature>
<dbReference type="EMBL" id="JADBJN010000001">
    <property type="protein sequence ID" value="KAG5680539.1"/>
    <property type="molecule type" value="Genomic_DNA"/>
</dbReference>
<feature type="compositionally biased region" description="Low complexity" evidence="2">
    <location>
        <begin position="313"/>
        <end position="328"/>
    </location>
</feature>
<feature type="region of interest" description="Disordered" evidence="2">
    <location>
        <begin position="816"/>
        <end position="853"/>
    </location>
</feature>
<evidence type="ECO:0000256" key="2">
    <source>
        <dbReference type="SAM" id="MobiDB-lite"/>
    </source>
</evidence>
<dbReference type="PANTHER" id="PTHR12854">
    <property type="entry name" value="ATAXIN 2-RELATED"/>
    <property type="match status" value="1"/>
</dbReference>
<evidence type="ECO:0000313" key="5">
    <source>
        <dbReference type="Proteomes" id="UP001107558"/>
    </source>
</evidence>
<feature type="compositionally biased region" description="Polar residues" evidence="2">
    <location>
        <begin position="278"/>
        <end position="312"/>
    </location>
</feature>
<feature type="compositionally biased region" description="Low complexity" evidence="2">
    <location>
        <begin position="385"/>
        <end position="398"/>
    </location>
</feature>
<feature type="compositionally biased region" description="Low complexity" evidence="2">
    <location>
        <begin position="589"/>
        <end position="598"/>
    </location>
</feature>
<feature type="compositionally biased region" description="Low complexity" evidence="2">
    <location>
        <begin position="357"/>
        <end position="367"/>
    </location>
</feature>
<reference evidence="4" key="1">
    <citation type="submission" date="2021-03" db="EMBL/GenBank/DDBJ databases">
        <title>Chromosome level genome of the anhydrobiotic midge Polypedilum vanderplanki.</title>
        <authorList>
            <person name="Yoshida Y."/>
            <person name="Kikawada T."/>
            <person name="Gusev O."/>
        </authorList>
    </citation>
    <scope>NUCLEOTIDE SEQUENCE</scope>
    <source>
        <strain evidence="4">NIAS01</strain>
        <tissue evidence="4">Whole body or cell culture</tissue>
    </source>
</reference>
<feature type="region of interest" description="Disordered" evidence="2">
    <location>
        <begin position="568"/>
        <end position="720"/>
    </location>
</feature>
<feature type="compositionally biased region" description="Low complexity" evidence="2">
    <location>
        <begin position="617"/>
        <end position="661"/>
    </location>
</feature>
<dbReference type="GO" id="GO:0010494">
    <property type="term" value="C:cytoplasmic stress granule"/>
    <property type="evidence" value="ECO:0007669"/>
    <property type="project" value="TreeGrafter"/>
</dbReference>
<comment type="caution">
    <text evidence="4">The sequence shown here is derived from an EMBL/GenBank/DDBJ whole genome shotgun (WGS) entry which is preliminary data.</text>
</comment>
<feature type="compositionally biased region" description="Polar residues" evidence="2">
    <location>
        <begin position="685"/>
        <end position="698"/>
    </location>
</feature>
<feature type="compositionally biased region" description="Polar residues" evidence="2">
    <location>
        <begin position="869"/>
        <end position="884"/>
    </location>
</feature>
<dbReference type="InterPro" id="IPR025852">
    <property type="entry name" value="SM_dom_ATX"/>
</dbReference>
<comment type="similarity">
    <text evidence="1">Belongs to the ataxin-2 family.</text>
</comment>
<feature type="compositionally biased region" description="Low complexity" evidence="2">
    <location>
        <begin position="885"/>
        <end position="894"/>
    </location>
</feature>
<feature type="compositionally biased region" description="Low complexity" evidence="2">
    <location>
        <begin position="258"/>
        <end position="269"/>
    </location>
</feature>